<evidence type="ECO:0000313" key="3">
    <source>
        <dbReference type="EMBL" id="SFR31801.1"/>
    </source>
</evidence>
<gene>
    <name evidence="3" type="ORF">SAMN04488002_0005</name>
</gene>
<protein>
    <submittedName>
        <fullName evidence="3">SH3 domain-containing protein</fullName>
    </submittedName>
</protein>
<accession>A0A1I6FPD2</accession>
<dbReference type="AlphaFoldDB" id="A0A1I6FPD2"/>
<proteinExistence type="predicted"/>
<feature type="signal peptide" evidence="1">
    <location>
        <begin position="1"/>
        <end position="19"/>
    </location>
</feature>
<dbReference type="Pfam" id="PF08239">
    <property type="entry name" value="SH3_3"/>
    <property type="match status" value="1"/>
</dbReference>
<feature type="domain" description="SH3b" evidence="2">
    <location>
        <begin position="119"/>
        <end position="172"/>
    </location>
</feature>
<keyword evidence="4" id="KW-1185">Reference proteome</keyword>
<dbReference type="RefSeq" id="WP_090211032.1">
    <property type="nucleotide sequence ID" value="NZ_FOYO01000001.1"/>
</dbReference>
<name>A0A1I6FPD2_9RHOB</name>
<dbReference type="EMBL" id="FOYO01000001">
    <property type="protein sequence ID" value="SFR31801.1"/>
    <property type="molecule type" value="Genomic_DNA"/>
</dbReference>
<organism evidence="3 4">
    <name type="scientific">Litoreibacter janthinus</name>
    <dbReference type="NCBI Taxonomy" id="670154"/>
    <lineage>
        <taxon>Bacteria</taxon>
        <taxon>Pseudomonadati</taxon>
        <taxon>Pseudomonadota</taxon>
        <taxon>Alphaproteobacteria</taxon>
        <taxon>Rhodobacterales</taxon>
        <taxon>Roseobacteraceae</taxon>
        <taxon>Litoreibacter</taxon>
    </lineage>
</organism>
<dbReference type="Proteomes" id="UP000199658">
    <property type="component" value="Unassembled WGS sequence"/>
</dbReference>
<evidence type="ECO:0000256" key="1">
    <source>
        <dbReference type="SAM" id="SignalP"/>
    </source>
</evidence>
<dbReference type="Gene3D" id="2.30.30.40">
    <property type="entry name" value="SH3 Domains"/>
    <property type="match status" value="1"/>
</dbReference>
<feature type="chain" id="PRO_5011538992" evidence="1">
    <location>
        <begin position="20"/>
        <end position="175"/>
    </location>
</feature>
<evidence type="ECO:0000259" key="2">
    <source>
        <dbReference type="Pfam" id="PF08239"/>
    </source>
</evidence>
<sequence>MFKWVVGLCATMYIVLMTAGEPSPNEVAAREVNASQHVTRNETTQLETPVVVIAAPAEAAESMPIPAVATISDIIESPVLVSATTEATTPVVSEPIATEVISAIAPEAAADIRRVTGKRVNLRAGPSTTTEIIGRAVRNDSAEVMELLPSGWAKVYILETGLEAYISSQFLSSAG</sequence>
<dbReference type="STRING" id="670154.SAMN04488002_0005"/>
<reference evidence="4" key="1">
    <citation type="submission" date="2016-10" db="EMBL/GenBank/DDBJ databases">
        <authorList>
            <person name="Varghese N."/>
            <person name="Submissions S."/>
        </authorList>
    </citation>
    <scope>NUCLEOTIDE SEQUENCE [LARGE SCALE GENOMIC DNA]</scope>
    <source>
        <strain evidence="4">DSM 26921</strain>
    </source>
</reference>
<keyword evidence="1" id="KW-0732">Signal</keyword>
<evidence type="ECO:0000313" key="4">
    <source>
        <dbReference type="Proteomes" id="UP000199658"/>
    </source>
</evidence>
<dbReference type="InterPro" id="IPR003646">
    <property type="entry name" value="SH3-like_bac-type"/>
</dbReference>
<dbReference type="OrthoDB" id="7433551at2"/>